<feature type="compositionally biased region" description="Low complexity" evidence="1">
    <location>
        <begin position="40"/>
        <end position="50"/>
    </location>
</feature>
<name>A0A2H3DCG3_ARMGA</name>
<evidence type="ECO:0000313" key="2">
    <source>
        <dbReference type="EMBL" id="PBK91810.1"/>
    </source>
</evidence>
<feature type="compositionally biased region" description="Basic and acidic residues" evidence="1">
    <location>
        <begin position="15"/>
        <end position="38"/>
    </location>
</feature>
<gene>
    <name evidence="2" type="ORF">ARMGADRAFT_1031298</name>
</gene>
<dbReference type="InParanoid" id="A0A2H3DCG3"/>
<feature type="compositionally biased region" description="Basic residues" evidence="1">
    <location>
        <begin position="58"/>
        <end position="83"/>
    </location>
</feature>
<proteinExistence type="predicted"/>
<evidence type="ECO:0000256" key="1">
    <source>
        <dbReference type="SAM" id="MobiDB-lite"/>
    </source>
</evidence>
<evidence type="ECO:0000313" key="3">
    <source>
        <dbReference type="Proteomes" id="UP000217790"/>
    </source>
</evidence>
<organism evidence="2 3">
    <name type="scientific">Armillaria gallica</name>
    <name type="common">Bulbous honey fungus</name>
    <name type="synonym">Armillaria bulbosa</name>
    <dbReference type="NCBI Taxonomy" id="47427"/>
    <lineage>
        <taxon>Eukaryota</taxon>
        <taxon>Fungi</taxon>
        <taxon>Dikarya</taxon>
        <taxon>Basidiomycota</taxon>
        <taxon>Agaricomycotina</taxon>
        <taxon>Agaricomycetes</taxon>
        <taxon>Agaricomycetidae</taxon>
        <taxon>Agaricales</taxon>
        <taxon>Marasmiineae</taxon>
        <taxon>Physalacriaceae</taxon>
        <taxon>Armillaria</taxon>
    </lineage>
</organism>
<dbReference type="Proteomes" id="UP000217790">
    <property type="component" value="Unassembled WGS sequence"/>
</dbReference>
<feature type="region of interest" description="Disordered" evidence="1">
    <location>
        <begin position="15"/>
        <end position="106"/>
    </location>
</feature>
<protein>
    <submittedName>
        <fullName evidence="2">Uncharacterized protein</fullName>
    </submittedName>
</protein>
<dbReference type="AlphaFoldDB" id="A0A2H3DCG3"/>
<accession>A0A2H3DCG3</accession>
<reference evidence="3" key="1">
    <citation type="journal article" date="2017" name="Nat. Ecol. Evol.">
        <title>Genome expansion and lineage-specific genetic innovations in the forest pathogenic fungi Armillaria.</title>
        <authorList>
            <person name="Sipos G."/>
            <person name="Prasanna A.N."/>
            <person name="Walter M.C."/>
            <person name="O'Connor E."/>
            <person name="Balint B."/>
            <person name="Krizsan K."/>
            <person name="Kiss B."/>
            <person name="Hess J."/>
            <person name="Varga T."/>
            <person name="Slot J."/>
            <person name="Riley R."/>
            <person name="Boka B."/>
            <person name="Rigling D."/>
            <person name="Barry K."/>
            <person name="Lee J."/>
            <person name="Mihaltcheva S."/>
            <person name="LaButti K."/>
            <person name="Lipzen A."/>
            <person name="Waldron R."/>
            <person name="Moloney N.M."/>
            <person name="Sperisen C."/>
            <person name="Kredics L."/>
            <person name="Vagvoelgyi C."/>
            <person name="Patrignani A."/>
            <person name="Fitzpatrick D."/>
            <person name="Nagy I."/>
            <person name="Doyle S."/>
            <person name="Anderson J.B."/>
            <person name="Grigoriev I.V."/>
            <person name="Gueldener U."/>
            <person name="Muensterkoetter M."/>
            <person name="Nagy L.G."/>
        </authorList>
    </citation>
    <scope>NUCLEOTIDE SEQUENCE [LARGE SCALE GENOMIC DNA]</scope>
    <source>
        <strain evidence="3">Ar21-2</strain>
    </source>
</reference>
<sequence length="147" mass="16971">MFTCDRFDADLTAKKSKDWRAKLEELPKMSMLGDKDSEASTNEDLTTTSDSESDDKHQKSRKMKRVRHCKQPSKAKKDKHTSRKKVDSDKTSRKSPEPQDTEEVEELVDKLAKMRNRKGAKQGNAVKHVLFRLQKRQSHAEAVPHHN</sequence>
<keyword evidence="3" id="KW-1185">Reference proteome</keyword>
<dbReference type="EMBL" id="KZ293660">
    <property type="protein sequence ID" value="PBK91810.1"/>
    <property type="molecule type" value="Genomic_DNA"/>
</dbReference>
<feature type="compositionally biased region" description="Basic and acidic residues" evidence="1">
    <location>
        <begin position="84"/>
        <end position="97"/>
    </location>
</feature>